<gene>
    <name evidence="1" type="ORF">SLEP1_g54955</name>
</gene>
<keyword evidence="2" id="KW-1185">Reference proteome</keyword>
<evidence type="ECO:0000313" key="2">
    <source>
        <dbReference type="Proteomes" id="UP001054252"/>
    </source>
</evidence>
<reference evidence="1 2" key="1">
    <citation type="journal article" date="2021" name="Commun. Biol.">
        <title>The genome of Shorea leprosula (Dipterocarpaceae) highlights the ecological relevance of drought in aseasonal tropical rainforests.</title>
        <authorList>
            <person name="Ng K.K.S."/>
            <person name="Kobayashi M.J."/>
            <person name="Fawcett J.A."/>
            <person name="Hatakeyama M."/>
            <person name="Paape T."/>
            <person name="Ng C.H."/>
            <person name="Ang C.C."/>
            <person name="Tnah L.H."/>
            <person name="Lee C.T."/>
            <person name="Nishiyama T."/>
            <person name="Sese J."/>
            <person name="O'Brien M.J."/>
            <person name="Copetti D."/>
            <person name="Mohd Noor M.I."/>
            <person name="Ong R.C."/>
            <person name="Putra M."/>
            <person name="Sireger I.Z."/>
            <person name="Indrioko S."/>
            <person name="Kosugi Y."/>
            <person name="Izuno A."/>
            <person name="Isagi Y."/>
            <person name="Lee S.L."/>
            <person name="Shimizu K.K."/>
        </authorList>
    </citation>
    <scope>NUCLEOTIDE SEQUENCE [LARGE SCALE GENOMIC DNA]</scope>
    <source>
        <strain evidence="1">214</strain>
    </source>
</reference>
<proteinExistence type="predicted"/>
<comment type="caution">
    <text evidence="1">The sequence shown here is derived from an EMBL/GenBank/DDBJ whole genome shotgun (WGS) entry which is preliminary data.</text>
</comment>
<dbReference type="Proteomes" id="UP001054252">
    <property type="component" value="Unassembled WGS sequence"/>
</dbReference>
<protein>
    <submittedName>
        <fullName evidence="1">Uncharacterized protein</fullName>
    </submittedName>
</protein>
<evidence type="ECO:0000313" key="1">
    <source>
        <dbReference type="EMBL" id="GKV48124.1"/>
    </source>
</evidence>
<dbReference type="EMBL" id="BPVZ01000247">
    <property type="protein sequence ID" value="GKV48124.1"/>
    <property type="molecule type" value="Genomic_DNA"/>
</dbReference>
<dbReference type="AlphaFoldDB" id="A0AAV5MET9"/>
<sequence length="33" mass="3932">MVYPARILKLRIYGAKREMTQDYILRKGFCCHG</sequence>
<accession>A0AAV5MET9</accession>
<name>A0AAV5MET9_9ROSI</name>
<organism evidence="1 2">
    <name type="scientific">Rubroshorea leprosula</name>
    <dbReference type="NCBI Taxonomy" id="152421"/>
    <lineage>
        <taxon>Eukaryota</taxon>
        <taxon>Viridiplantae</taxon>
        <taxon>Streptophyta</taxon>
        <taxon>Embryophyta</taxon>
        <taxon>Tracheophyta</taxon>
        <taxon>Spermatophyta</taxon>
        <taxon>Magnoliopsida</taxon>
        <taxon>eudicotyledons</taxon>
        <taxon>Gunneridae</taxon>
        <taxon>Pentapetalae</taxon>
        <taxon>rosids</taxon>
        <taxon>malvids</taxon>
        <taxon>Malvales</taxon>
        <taxon>Dipterocarpaceae</taxon>
        <taxon>Rubroshorea</taxon>
    </lineage>
</organism>